<dbReference type="EMBL" id="JADPUN010000315">
    <property type="protein sequence ID" value="MBF9134073.1"/>
    <property type="molecule type" value="Genomic_DNA"/>
</dbReference>
<protein>
    <submittedName>
        <fullName evidence="1">Uncharacterized protein</fullName>
    </submittedName>
</protein>
<organism evidence="1 2">
    <name type="scientific">Plantactinospora alkalitolerans</name>
    <dbReference type="NCBI Taxonomy" id="2789879"/>
    <lineage>
        <taxon>Bacteria</taxon>
        <taxon>Bacillati</taxon>
        <taxon>Actinomycetota</taxon>
        <taxon>Actinomycetes</taxon>
        <taxon>Micromonosporales</taxon>
        <taxon>Micromonosporaceae</taxon>
        <taxon>Plantactinospora</taxon>
    </lineage>
</organism>
<keyword evidence="2" id="KW-1185">Reference proteome</keyword>
<evidence type="ECO:0000313" key="2">
    <source>
        <dbReference type="Proteomes" id="UP000638560"/>
    </source>
</evidence>
<name>A0ABS0H6H9_9ACTN</name>
<reference evidence="1 2" key="1">
    <citation type="submission" date="2020-11" db="EMBL/GenBank/DDBJ databases">
        <title>A novel isolate from a Black sea contaminated sediment with potential to produce alkanes: Plantactinospora alkalitolerans sp. nov.</title>
        <authorList>
            <person name="Carro L."/>
            <person name="Veyisoglu A."/>
            <person name="Guven K."/>
            <person name="Schumann P."/>
            <person name="Klenk H.-P."/>
            <person name="Sahin N."/>
        </authorList>
    </citation>
    <scope>NUCLEOTIDE SEQUENCE [LARGE SCALE GENOMIC DNA]</scope>
    <source>
        <strain evidence="1 2">S1510</strain>
    </source>
</reference>
<evidence type="ECO:0000313" key="1">
    <source>
        <dbReference type="EMBL" id="MBF9134073.1"/>
    </source>
</evidence>
<accession>A0ABS0H6H9</accession>
<sequence>MAGHRPGRRTARELSGYAQWRTVLRDVFRLSLDDVPDERLRGVWQRIEADHAAWQRDG</sequence>
<comment type="caution">
    <text evidence="1">The sequence shown here is derived from an EMBL/GenBank/DDBJ whole genome shotgun (WGS) entry which is preliminary data.</text>
</comment>
<gene>
    <name evidence="1" type="ORF">I0C86_34810</name>
</gene>
<dbReference type="Proteomes" id="UP000638560">
    <property type="component" value="Unassembled WGS sequence"/>
</dbReference>
<proteinExistence type="predicted"/>
<dbReference type="RefSeq" id="WP_196205565.1">
    <property type="nucleotide sequence ID" value="NZ_JADPUN010000315.1"/>
</dbReference>